<accession>A0A2U7UFU0</accession>
<protein>
    <submittedName>
        <fullName evidence="2">F-box domain containing protein</fullName>
    </submittedName>
</protein>
<feature type="domain" description="F-box" evidence="1">
    <location>
        <begin position="12"/>
        <end position="49"/>
    </location>
</feature>
<name>A0A2U7UFU0_9VIRU</name>
<proteinExistence type="predicted"/>
<dbReference type="InterPro" id="IPR036047">
    <property type="entry name" value="F-box-like_dom_sf"/>
</dbReference>
<evidence type="ECO:0000259" key="1">
    <source>
        <dbReference type="Pfam" id="PF12937"/>
    </source>
</evidence>
<gene>
    <name evidence="2" type="ORF">pmac_cds_557</name>
</gene>
<dbReference type="SUPFAM" id="SSF48403">
    <property type="entry name" value="Ankyrin repeat"/>
    <property type="match status" value="1"/>
</dbReference>
<dbReference type="Pfam" id="PF12937">
    <property type="entry name" value="F-box-like"/>
    <property type="match status" value="1"/>
</dbReference>
<organism evidence="2">
    <name type="scientific">Pandoravirus macleodensis</name>
    <dbReference type="NCBI Taxonomy" id="2107707"/>
    <lineage>
        <taxon>Viruses</taxon>
        <taxon>Pandoravirus</taxon>
    </lineage>
</organism>
<dbReference type="InterPro" id="IPR036770">
    <property type="entry name" value="Ankyrin_rpt-contain_sf"/>
</dbReference>
<dbReference type="PANTHER" id="PTHR46586:SF3">
    <property type="entry name" value="ANKYRIN REPEAT-CONTAINING PROTEIN"/>
    <property type="match status" value="1"/>
</dbReference>
<dbReference type="Gene3D" id="1.25.40.20">
    <property type="entry name" value="Ankyrin repeat-containing domain"/>
    <property type="match status" value="1"/>
</dbReference>
<dbReference type="Gene3D" id="1.20.1280.50">
    <property type="match status" value="1"/>
</dbReference>
<dbReference type="Proteomes" id="UP000249758">
    <property type="component" value="Segment"/>
</dbReference>
<dbReference type="GeneID" id="36841700"/>
<dbReference type="SUPFAM" id="SSF81383">
    <property type="entry name" value="F-box domain"/>
    <property type="match status" value="1"/>
</dbReference>
<dbReference type="KEGG" id="vg:36841700"/>
<dbReference type="RefSeq" id="YP_009481241.1">
    <property type="nucleotide sequence ID" value="NC_037665.1"/>
</dbReference>
<reference evidence="2" key="1">
    <citation type="journal article" date="2018" name="Nat. Commun.">
        <title>Diversity and evolution of the emerging Pandoraviridae family.</title>
        <authorList>
            <person name="Legendre M."/>
            <person name="Fabre E."/>
            <person name="Poirot O."/>
            <person name="Jeudy S."/>
            <person name="Lartigue A."/>
            <person name="Alempic J.M."/>
            <person name="Beucher L."/>
            <person name="Philippe N."/>
            <person name="Bertaux L."/>
            <person name="Christo-Foroux E."/>
            <person name="Labadie K."/>
            <person name="Coute Y."/>
            <person name="Abergel C."/>
            <person name="Claverie J.M."/>
        </authorList>
    </citation>
    <scope>NUCLEOTIDE SEQUENCE [LARGE SCALE GENOMIC DNA]</scope>
    <source>
        <strain evidence="2">Macleodensis</strain>
    </source>
</reference>
<dbReference type="CDD" id="cd09917">
    <property type="entry name" value="F-box_SF"/>
    <property type="match status" value="1"/>
</dbReference>
<dbReference type="PANTHER" id="PTHR46586">
    <property type="entry name" value="ANKYRIN REPEAT-CONTAINING PROTEIN"/>
    <property type="match status" value="1"/>
</dbReference>
<dbReference type="InterPro" id="IPR052050">
    <property type="entry name" value="SecEffector_AnkRepeat"/>
</dbReference>
<evidence type="ECO:0000313" key="2">
    <source>
        <dbReference type="EMBL" id="AVK77245.1"/>
    </source>
</evidence>
<dbReference type="EMBL" id="MG011691">
    <property type="protein sequence ID" value="AVK77245.1"/>
    <property type="molecule type" value="Genomic_DNA"/>
</dbReference>
<sequence>MDDPATNGAAVADLPVEVWTHILSHCEQAAEWRLVVSRVCHTWRAIICQRDRDVGRAPTHRGIEACRVRLVRHALSVGHIELFKWTINDLCALPFTGRVRTSLWHRVMASGSPECARVLIDANVRPHCTCGCGGEASPSKECDVVAIARRAAKNANIEMLAVLCEQGFTSCARWGYCVLWDAIIHGNIPILEFVHSQGWIAGGHPVPECNAVVVDDKSAISWVELAALHSQLGALQWLVAHQIDLGGLDMALVRASRVNCASTVVWLCQRHHMEHFAKAFATALKNKFYKTAESMLAFRSEARVRYEADDDTLDEAMERARKALDIARADARATELVRRLLEP</sequence>
<dbReference type="InterPro" id="IPR001810">
    <property type="entry name" value="F-box_dom"/>
</dbReference>